<keyword evidence="4" id="KW-0378">Hydrolase</keyword>
<evidence type="ECO:0000256" key="2">
    <source>
        <dbReference type="SAM" id="SignalP"/>
    </source>
</evidence>
<dbReference type="SUPFAM" id="SSF50494">
    <property type="entry name" value="Trypsin-like serine proteases"/>
    <property type="match status" value="1"/>
</dbReference>
<dbReference type="CDD" id="cd00190">
    <property type="entry name" value="Tryp_SPc"/>
    <property type="match status" value="1"/>
</dbReference>
<accession>A0AB38ZEP1</accession>
<dbReference type="PANTHER" id="PTHR24252:SF7">
    <property type="entry name" value="HYALIN"/>
    <property type="match status" value="1"/>
</dbReference>
<proteinExistence type="evidence at transcript level"/>
<dbReference type="InterPro" id="IPR001314">
    <property type="entry name" value="Peptidase_S1A"/>
</dbReference>
<keyword evidence="1" id="KW-1015">Disulfide bond</keyword>
<keyword evidence="2" id="KW-0732">Signal</keyword>
<dbReference type="Pfam" id="PF00089">
    <property type="entry name" value="Trypsin"/>
    <property type="match status" value="1"/>
</dbReference>
<dbReference type="PROSITE" id="PS00134">
    <property type="entry name" value="TRYPSIN_HIS"/>
    <property type="match status" value="1"/>
</dbReference>
<keyword evidence="4" id="KW-0645">Protease</keyword>
<feature type="chain" id="PRO_5044197718" evidence="2">
    <location>
        <begin position="17"/>
        <end position="304"/>
    </location>
</feature>
<dbReference type="GO" id="GO:0004252">
    <property type="term" value="F:serine-type endopeptidase activity"/>
    <property type="evidence" value="ECO:0007669"/>
    <property type="project" value="InterPro"/>
</dbReference>
<dbReference type="EMBL" id="PP517513">
    <property type="protein sequence ID" value="WXI02763.1"/>
    <property type="molecule type" value="mRNA"/>
</dbReference>
<organism evidence="4">
    <name type="scientific">Oncocephalus sp</name>
    <dbReference type="NCBI Taxonomy" id="2944721"/>
    <lineage>
        <taxon>Eukaryota</taxon>
        <taxon>Metazoa</taxon>
        <taxon>Ecdysozoa</taxon>
        <taxon>Arthropoda</taxon>
        <taxon>Hexapoda</taxon>
        <taxon>Insecta</taxon>
        <taxon>Pterygota</taxon>
        <taxon>Neoptera</taxon>
        <taxon>Paraneoptera</taxon>
        <taxon>Hemiptera</taxon>
        <taxon>Heteroptera</taxon>
        <taxon>Panheteroptera</taxon>
        <taxon>Cimicomorpha</taxon>
        <taxon>Reduviidae</taxon>
        <taxon>Stenopodainae</taxon>
        <taxon>Oncocephalus</taxon>
    </lineage>
</organism>
<dbReference type="PROSITE" id="PS50240">
    <property type="entry name" value="TRYPSIN_DOM"/>
    <property type="match status" value="1"/>
</dbReference>
<dbReference type="GO" id="GO:0006508">
    <property type="term" value="P:proteolysis"/>
    <property type="evidence" value="ECO:0007669"/>
    <property type="project" value="UniProtKB-KW"/>
</dbReference>
<reference evidence="4" key="1">
    <citation type="submission" date="2024-03" db="EMBL/GenBank/DDBJ databases">
        <title>Venom adaptation and exaptation during the trophic switch to blood-feeding by kissing bugs (Reduviidae: Triatominae).</title>
        <authorList>
            <person name="Zdenek C.N."/>
            <person name="Cardoso F.C."/>
            <person name="Robinson S.D."/>
            <person name="Mercedes R.S."/>
            <person name="Raidjoe E.R."/>
            <person name="Hernandez-Vargas M.J."/>
            <person name="Jin J."/>
            <person name="Corzo G."/>
            <person name="Vetter I."/>
            <person name="King G.F."/>
            <person name="Fry B.G."/>
            <person name="Walker A."/>
        </authorList>
    </citation>
    <scope>NUCLEOTIDE SEQUENCE</scope>
</reference>
<dbReference type="PANTHER" id="PTHR24252">
    <property type="entry name" value="ACROSIN-RELATED"/>
    <property type="match status" value="1"/>
</dbReference>
<dbReference type="InterPro" id="IPR018114">
    <property type="entry name" value="TRYPSIN_HIS"/>
</dbReference>
<name>A0AB38ZEP1_9HEMI</name>
<feature type="signal peptide" evidence="2">
    <location>
        <begin position="1"/>
        <end position="16"/>
    </location>
</feature>
<dbReference type="AlphaFoldDB" id="A0AB38ZEP1"/>
<evidence type="ECO:0000259" key="3">
    <source>
        <dbReference type="PROSITE" id="PS50240"/>
    </source>
</evidence>
<feature type="domain" description="Peptidase S1" evidence="3">
    <location>
        <begin position="50"/>
        <end position="292"/>
    </location>
</feature>
<dbReference type="PRINTS" id="PR00722">
    <property type="entry name" value="CHYMOTRYPSIN"/>
</dbReference>
<dbReference type="FunFam" id="2.40.10.10:FF:000068">
    <property type="entry name" value="transmembrane protease serine 2"/>
    <property type="match status" value="1"/>
</dbReference>
<dbReference type="Gene3D" id="2.40.10.10">
    <property type="entry name" value="Trypsin-like serine proteases"/>
    <property type="match status" value="1"/>
</dbReference>
<protein>
    <submittedName>
        <fullName evidence="4">Venom S1 protease 36</fullName>
    </submittedName>
</protein>
<evidence type="ECO:0000256" key="1">
    <source>
        <dbReference type="ARBA" id="ARBA00023157"/>
    </source>
</evidence>
<dbReference type="InterPro" id="IPR043504">
    <property type="entry name" value="Peptidase_S1_PA_chymotrypsin"/>
</dbReference>
<dbReference type="InterPro" id="IPR001254">
    <property type="entry name" value="Trypsin_dom"/>
</dbReference>
<dbReference type="InterPro" id="IPR009003">
    <property type="entry name" value="Peptidase_S1_PA"/>
</dbReference>
<sequence length="304" mass="32987">MLILLWFGLLASICTATGSPEVDSSEHGVIEGNRSTSCKCGWANRVKGRIVGGNEYGPHEYPFSAGVSYDHSPYKPFCGAVIISAQLVLTAAHCTAGASDLYVTVGEHDRSGKEGLPTVYEVKKIINHEKFHPVHYHKDISLLILDKPIEFSSTVGPVCLPLPSDSGQNLVGQQVRIIGWGSTKREGGLLPALPKMSNLPKKIDAEVIDIVKCNTAWPNHVIIRPATQICTLSKGTAPCEGDDGGPVIKLDKETNRYFLVGLVSYGPECTDKKPSVQTDVTAFINWININIMDYIPGEVTCKKK</sequence>
<evidence type="ECO:0000313" key="4">
    <source>
        <dbReference type="EMBL" id="WXI02763.1"/>
    </source>
</evidence>
<dbReference type="SMART" id="SM00020">
    <property type="entry name" value="Tryp_SPc"/>
    <property type="match status" value="1"/>
</dbReference>